<name>I7M3J6_TETTS</name>
<reference evidence="2" key="1">
    <citation type="journal article" date="2006" name="PLoS Biol.">
        <title>Macronuclear genome sequence of the ciliate Tetrahymena thermophila, a model eukaryote.</title>
        <authorList>
            <person name="Eisen J.A."/>
            <person name="Coyne R.S."/>
            <person name="Wu M."/>
            <person name="Wu D."/>
            <person name="Thiagarajan M."/>
            <person name="Wortman J.R."/>
            <person name="Badger J.H."/>
            <person name="Ren Q."/>
            <person name="Amedeo P."/>
            <person name="Jones K.M."/>
            <person name="Tallon L.J."/>
            <person name="Delcher A.L."/>
            <person name="Salzberg S.L."/>
            <person name="Silva J.C."/>
            <person name="Haas B.J."/>
            <person name="Majoros W.H."/>
            <person name="Farzad M."/>
            <person name="Carlton J.M."/>
            <person name="Smith R.K. Jr."/>
            <person name="Garg J."/>
            <person name="Pearlman R.E."/>
            <person name="Karrer K.M."/>
            <person name="Sun L."/>
            <person name="Manning G."/>
            <person name="Elde N.C."/>
            <person name="Turkewitz A.P."/>
            <person name="Asai D.J."/>
            <person name="Wilkes D.E."/>
            <person name="Wang Y."/>
            <person name="Cai H."/>
            <person name="Collins K."/>
            <person name="Stewart B.A."/>
            <person name="Lee S.R."/>
            <person name="Wilamowska K."/>
            <person name="Weinberg Z."/>
            <person name="Ruzzo W.L."/>
            <person name="Wloga D."/>
            <person name="Gaertig J."/>
            <person name="Frankel J."/>
            <person name="Tsao C.-C."/>
            <person name="Gorovsky M.A."/>
            <person name="Keeling P.J."/>
            <person name="Waller R.F."/>
            <person name="Patron N.J."/>
            <person name="Cherry J.M."/>
            <person name="Stover N.A."/>
            <person name="Krieger C.J."/>
            <person name="del Toro C."/>
            <person name="Ryder H.F."/>
            <person name="Williamson S.C."/>
            <person name="Barbeau R.A."/>
            <person name="Hamilton E.P."/>
            <person name="Orias E."/>
        </authorList>
    </citation>
    <scope>NUCLEOTIDE SEQUENCE [LARGE SCALE GENOMIC DNA]</scope>
    <source>
        <strain evidence="2">SB210</strain>
    </source>
</reference>
<gene>
    <name evidence="1" type="ORF">TTHERM_00535990</name>
</gene>
<dbReference type="HOGENOM" id="CLU_2202328_0_0_1"/>
<organism evidence="1 2">
    <name type="scientific">Tetrahymena thermophila (strain SB210)</name>
    <dbReference type="NCBI Taxonomy" id="312017"/>
    <lineage>
        <taxon>Eukaryota</taxon>
        <taxon>Sar</taxon>
        <taxon>Alveolata</taxon>
        <taxon>Ciliophora</taxon>
        <taxon>Intramacronucleata</taxon>
        <taxon>Oligohymenophorea</taxon>
        <taxon>Hymenostomatida</taxon>
        <taxon>Tetrahymenina</taxon>
        <taxon>Tetrahymenidae</taxon>
        <taxon>Tetrahymena</taxon>
    </lineage>
</organism>
<dbReference type="KEGG" id="tet:TTHERM_00535990"/>
<dbReference type="RefSeq" id="XP_001023508.1">
    <property type="nucleotide sequence ID" value="XM_001023508.1"/>
</dbReference>
<proteinExistence type="predicted"/>
<dbReference type="Proteomes" id="UP000009168">
    <property type="component" value="Unassembled WGS sequence"/>
</dbReference>
<accession>I7M3J6</accession>
<protein>
    <submittedName>
        <fullName evidence="1">Uncharacterized protein</fullName>
    </submittedName>
</protein>
<sequence>MEDQNFQQELKGVFDSIDEKLKNELATFEKKCMSYNDVDQFVNCMEQVVEKVEREQKNFEYRIAFLENKTQECLKRADEGKTDKEKCKQQTRNALVNYTDLFLFNIRK</sequence>
<dbReference type="InParanoid" id="I7M3J6"/>
<evidence type="ECO:0000313" key="1">
    <source>
        <dbReference type="EMBL" id="EAS03263.1"/>
    </source>
</evidence>
<keyword evidence="2" id="KW-1185">Reference proteome</keyword>
<dbReference type="EMBL" id="GG662495">
    <property type="protein sequence ID" value="EAS03263.1"/>
    <property type="molecule type" value="Genomic_DNA"/>
</dbReference>
<evidence type="ECO:0000313" key="2">
    <source>
        <dbReference type="Proteomes" id="UP000009168"/>
    </source>
</evidence>
<dbReference type="AlphaFoldDB" id="I7M3J6"/>
<dbReference type="GeneID" id="7826605"/>